<dbReference type="Gene3D" id="3.40.630.70">
    <property type="entry name" value="Leucyl/phenylalanyl-tRNA-protein transferase, C-terminal domain"/>
    <property type="match status" value="1"/>
</dbReference>
<sequence>MTIYLPELDSDLLSFPSPEEARQEPDGLLALGGDLTVKRLVEAYNHGIFPWYGPDEPILWWSPATRAVIVPGDFTPSRSLKKFYRQSNYTISINVNTKKVIELCGSSRSEDEMWLNPEMQFAYSKLASAGHCHSVEVWQDRELIGGLYGIQVGKLFCGESMFSVKSNASKIALWAFCEHFHLYGGELIDCQVLNPHTRSLGAIEITRTDFLNRLESLKVAELDSSCYQPQWLNIPPSNKL</sequence>
<dbReference type="GO" id="GO:0008914">
    <property type="term" value="F:leucyl-tRNA--protein transferase activity"/>
    <property type="evidence" value="ECO:0007669"/>
    <property type="project" value="UniProtKB-EC"/>
</dbReference>
<dbReference type="InterPro" id="IPR042221">
    <property type="entry name" value="Leu/Phe-tRNA_Trfase_N"/>
</dbReference>
<organism evidence="5 6">
    <name type="scientific">Vibrio algarum</name>
    <dbReference type="NCBI Taxonomy" id="3020714"/>
    <lineage>
        <taxon>Bacteria</taxon>
        <taxon>Pseudomonadati</taxon>
        <taxon>Pseudomonadota</taxon>
        <taxon>Gammaproteobacteria</taxon>
        <taxon>Vibrionales</taxon>
        <taxon>Vibrionaceae</taxon>
        <taxon>Vibrio</taxon>
    </lineage>
</organism>
<protein>
    <recommendedName>
        <fullName evidence="4">Leucyl/phenylalanyl-tRNA--protein transferase</fullName>
        <ecNumber evidence="4">2.3.2.6</ecNumber>
    </recommendedName>
    <alternativeName>
        <fullName evidence="4">L/F-transferase</fullName>
    </alternativeName>
    <alternativeName>
        <fullName evidence="4">Leucyltransferase</fullName>
    </alternativeName>
    <alternativeName>
        <fullName evidence="4">Phenyalanyltransferase</fullName>
    </alternativeName>
</protein>
<dbReference type="NCBIfam" id="TIGR00667">
    <property type="entry name" value="aat"/>
    <property type="match status" value="1"/>
</dbReference>
<evidence type="ECO:0000256" key="3">
    <source>
        <dbReference type="ARBA" id="ARBA00023315"/>
    </source>
</evidence>
<name>A0ABT4YPX0_9VIBR</name>
<dbReference type="RefSeq" id="WP_272135080.1">
    <property type="nucleotide sequence ID" value="NZ_JAQLOI010000001.1"/>
</dbReference>
<evidence type="ECO:0000313" key="5">
    <source>
        <dbReference type="EMBL" id="MDB1123604.1"/>
    </source>
</evidence>
<dbReference type="InterPro" id="IPR004616">
    <property type="entry name" value="Leu/Phe-tRNA_Trfase"/>
</dbReference>
<comment type="catalytic activity">
    <reaction evidence="4">
        <text>L-phenylalanyl-tRNA(Phe) + an N-terminal L-alpha-aminoacyl-[protein] = an N-terminal L-phenylalanyl-L-alpha-aminoacyl-[protein] + tRNA(Phe)</text>
        <dbReference type="Rhea" id="RHEA:43632"/>
        <dbReference type="Rhea" id="RHEA-COMP:9668"/>
        <dbReference type="Rhea" id="RHEA-COMP:9699"/>
        <dbReference type="Rhea" id="RHEA-COMP:10636"/>
        <dbReference type="Rhea" id="RHEA-COMP:10637"/>
        <dbReference type="ChEBI" id="CHEBI:78442"/>
        <dbReference type="ChEBI" id="CHEBI:78531"/>
        <dbReference type="ChEBI" id="CHEBI:78597"/>
        <dbReference type="ChEBI" id="CHEBI:83561"/>
        <dbReference type="EC" id="2.3.2.6"/>
    </reaction>
</comment>
<dbReference type="PANTHER" id="PTHR30098:SF2">
    <property type="entry name" value="LEUCYL_PHENYLALANYL-TRNA--PROTEIN TRANSFERASE"/>
    <property type="match status" value="1"/>
</dbReference>
<dbReference type="PANTHER" id="PTHR30098">
    <property type="entry name" value="LEUCYL/PHENYLALANYL-TRNA--PROTEIN TRANSFERASE"/>
    <property type="match status" value="1"/>
</dbReference>
<evidence type="ECO:0000256" key="1">
    <source>
        <dbReference type="ARBA" id="ARBA00022490"/>
    </source>
</evidence>
<dbReference type="EC" id="2.3.2.6" evidence="4"/>
<dbReference type="InterPro" id="IPR016181">
    <property type="entry name" value="Acyl_CoA_acyltransferase"/>
</dbReference>
<dbReference type="Gene3D" id="3.30.70.3550">
    <property type="entry name" value="Leucyl/phenylalanyl-tRNA-protein transferase, N-terminal domain"/>
    <property type="match status" value="1"/>
</dbReference>
<keyword evidence="2 4" id="KW-0808">Transferase</keyword>
<dbReference type="SUPFAM" id="SSF55729">
    <property type="entry name" value="Acyl-CoA N-acyltransferases (Nat)"/>
    <property type="match status" value="1"/>
</dbReference>
<accession>A0ABT4YPX0</accession>
<keyword evidence="1 4" id="KW-0963">Cytoplasm</keyword>
<comment type="catalytic activity">
    <reaction evidence="4">
        <text>N-terminal L-arginyl-[protein] + L-leucyl-tRNA(Leu) = N-terminal L-leucyl-L-arginyl-[protein] + tRNA(Leu) + H(+)</text>
        <dbReference type="Rhea" id="RHEA:50416"/>
        <dbReference type="Rhea" id="RHEA-COMP:9613"/>
        <dbReference type="Rhea" id="RHEA-COMP:9622"/>
        <dbReference type="Rhea" id="RHEA-COMP:12672"/>
        <dbReference type="Rhea" id="RHEA-COMP:12673"/>
        <dbReference type="ChEBI" id="CHEBI:15378"/>
        <dbReference type="ChEBI" id="CHEBI:64719"/>
        <dbReference type="ChEBI" id="CHEBI:78442"/>
        <dbReference type="ChEBI" id="CHEBI:78494"/>
        <dbReference type="ChEBI" id="CHEBI:133044"/>
        <dbReference type="EC" id="2.3.2.6"/>
    </reaction>
</comment>
<comment type="subcellular location">
    <subcellularLocation>
        <location evidence="4">Cytoplasm</location>
    </subcellularLocation>
</comment>
<gene>
    <name evidence="4 5" type="primary">aat</name>
    <name evidence="5" type="ORF">PGX00_07980</name>
</gene>
<evidence type="ECO:0000313" key="6">
    <source>
        <dbReference type="Proteomes" id="UP001210678"/>
    </source>
</evidence>
<dbReference type="HAMAP" id="MF_00688">
    <property type="entry name" value="Leu_Phe_trans"/>
    <property type="match status" value="1"/>
</dbReference>
<keyword evidence="3 4" id="KW-0012">Acyltransferase</keyword>
<evidence type="ECO:0000256" key="2">
    <source>
        <dbReference type="ARBA" id="ARBA00022679"/>
    </source>
</evidence>
<dbReference type="InterPro" id="IPR042203">
    <property type="entry name" value="Leu/Phe-tRNA_Trfase_C"/>
</dbReference>
<proteinExistence type="inferred from homology"/>
<dbReference type="EMBL" id="JAQLOI010000001">
    <property type="protein sequence ID" value="MDB1123604.1"/>
    <property type="molecule type" value="Genomic_DNA"/>
</dbReference>
<dbReference type="Pfam" id="PF03588">
    <property type="entry name" value="Leu_Phe_trans"/>
    <property type="match status" value="1"/>
</dbReference>
<comment type="function">
    <text evidence="4">Functions in the N-end rule pathway of protein degradation where it conjugates Leu, Phe and, less efficiently, Met from aminoacyl-tRNAs to the N-termini of proteins containing an N-terminal arginine or lysine.</text>
</comment>
<comment type="catalytic activity">
    <reaction evidence="4">
        <text>N-terminal L-lysyl-[protein] + L-leucyl-tRNA(Leu) = N-terminal L-leucyl-L-lysyl-[protein] + tRNA(Leu) + H(+)</text>
        <dbReference type="Rhea" id="RHEA:12340"/>
        <dbReference type="Rhea" id="RHEA-COMP:9613"/>
        <dbReference type="Rhea" id="RHEA-COMP:9622"/>
        <dbReference type="Rhea" id="RHEA-COMP:12670"/>
        <dbReference type="Rhea" id="RHEA-COMP:12671"/>
        <dbReference type="ChEBI" id="CHEBI:15378"/>
        <dbReference type="ChEBI" id="CHEBI:65249"/>
        <dbReference type="ChEBI" id="CHEBI:78442"/>
        <dbReference type="ChEBI" id="CHEBI:78494"/>
        <dbReference type="ChEBI" id="CHEBI:133043"/>
        <dbReference type="EC" id="2.3.2.6"/>
    </reaction>
</comment>
<dbReference type="Proteomes" id="UP001210678">
    <property type="component" value="Unassembled WGS sequence"/>
</dbReference>
<evidence type="ECO:0000256" key="4">
    <source>
        <dbReference type="HAMAP-Rule" id="MF_00688"/>
    </source>
</evidence>
<keyword evidence="6" id="KW-1185">Reference proteome</keyword>
<comment type="caution">
    <text evidence="5">The sequence shown here is derived from an EMBL/GenBank/DDBJ whole genome shotgun (WGS) entry which is preliminary data.</text>
</comment>
<reference evidence="5 6" key="1">
    <citation type="submission" date="2023-01" db="EMBL/GenBank/DDBJ databases">
        <title>Vibrio sp. KJ40-1 sp.nov, isolated from marine algae.</title>
        <authorList>
            <person name="Butt M."/>
            <person name="Kim J.M.J."/>
            <person name="Jeon C.O.C."/>
        </authorList>
    </citation>
    <scope>NUCLEOTIDE SEQUENCE [LARGE SCALE GENOMIC DNA]</scope>
    <source>
        <strain evidence="5 6">KJ40-1</strain>
    </source>
</reference>
<comment type="similarity">
    <text evidence="4">Belongs to the L/F-transferase family.</text>
</comment>